<reference evidence="6 7" key="1">
    <citation type="journal article" date="2018" name="Nat. Biotechnol.">
        <title>A standardized bacterial taxonomy based on genome phylogeny substantially revises the tree of life.</title>
        <authorList>
            <person name="Parks D.H."/>
            <person name="Chuvochina M."/>
            <person name="Waite D.W."/>
            <person name="Rinke C."/>
            <person name="Skarshewski A."/>
            <person name="Chaumeil P.A."/>
            <person name="Hugenholtz P."/>
        </authorList>
    </citation>
    <scope>NUCLEOTIDE SEQUENCE [LARGE SCALE GENOMIC DNA]</scope>
    <source>
        <strain evidence="6">UBA9380</strain>
    </source>
</reference>
<gene>
    <name evidence="6" type="ORF">DC045_08705</name>
</gene>
<evidence type="ECO:0000256" key="2">
    <source>
        <dbReference type="ARBA" id="ARBA00022481"/>
    </source>
</evidence>
<keyword evidence="2" id="KW-0488">Methylation</keyword>
<dbReference type="Gene3D" id="3.30.700.10">
    <property type="entry name" value="Glycoprotein, Type 4 Pilin"/>
    <property type="match status" value="1"/>
</dbReference>
<sequence>MVVDFPCRSHRGFTLIELMIVVAILGVISASAIAVYREFVPKSQISRVVGELSALKTGFEERVSQMGNVTNASLGYIPSDLTTGNASTNISVLNSDGSGHMQVTLGGNAHPAVSGAVVRFARNVSGVWTCVIDPAGAADWKATYLPPGCAES</sequence>
<organism evidence="6 7">
    <name type="scientific">Marinobacter adhaerens</name>
    <dbReference type="NCBI Taxonomy" id="1033846"/>
    <lineage>
        <taxon>Bacteria</taxon>
        <taxon>Pseudomonadati</taxon>
        <taxon>Pseudomonadota</taxon>
        <taxon>Gammaproteobacteria</taxon>
        <taxon>Pseudomonadales</taxon>
        <taxon>Marinobacteraceae</taxon>
        <taxon>Marinobacter</taxon>
    </lineage>
</organism>
<keyword evidence="5" id="KW-0812">Transmembrane</keyword>
<dbReference type="GO" id="GO:0009289">
    <property type="term" value="C:pilus"/>
    <property type="evidence" value="ECO:0007669"/>
    <property type="project" value="InterPro"/>
</dbReference>
<dbReference type="InterPro" id="IPR001082">
    <property type="entry name" value="Pilin"/>
</dbReference>
<accession>A0A352ISE8</accession>
<feature type="transmembrane region" description="Helical" evidence="5">
    <location>
        <begin position="12"/>
        <end position="36"/>
    </location>
</feature>
<keyword evidence="5" id="KW-1133">Transmembrane helix</keyword>
<dbReference type="NCBIfam" id="TIGR02532">
    <property type="entry name" value="IV_pilin_GFxxxE"/>
    <property type="match status" value="1"/>
</dbReference>
<dbReference type="Pfam" id="PF07963">
    <property type="entry name" value="N_methyl"/>
    <property type="match status" value="1"/>
</dbReference>
<dbReference type="SUPFAM" id="SSF54523">
    <property type="entry name" value="Pili subunits"/>
    <property type="match status" value="1"/>
</dbReference>
<evidence type="ECO:0000313" key="7">
    <source>
        <dbReference type="Proteomes" id="UP000263489"/>
    </source>
</evidence>
<dbReference type="EMBL" id="DNNA01000142">
    <property type="protein sequence ID" value="HBC34381.1"/>
    <property type="molecule type" value="Genomic_DNA"/>
</dbReference>
<name>A0A352ISE8_9GAMM</name>
<dbReference type="Pfam" id="PF00114">
    <property type="entry name" value="Pilin"/>
    <property type="match status" value="1"/>
</dbReference>
<evidence type="ECO:0000313" key="6">
    <source>
        <dbReference type="EMBL" id="HBC34381.1"/>
    </source>
</evidence>
<dbReference type="PROSITE" id="PS00409">
    <property type="entry name" value="PROKAR_NTER_METHYL"/>
    <property type="match status" value="1"/>
</dbReference>
<dbReference type="AlphaFoldDB" id="A0A352ISE8"/>
<evidence type="ECO:0000256" key="1">
    <source>
        <dbReference type="ARBA" id="ARBA00005233"/>
    </source>
</evidence>
<evidence type="ECO:0000256" key="3">
    <source>
        <dbReference type="ARBA" id="ARBA00029638"/>
    </source>
</evidence>
<comment type="similarity">
    <text evidence="1 4">Belongs to the N-Me-Phe pilin family.</text>
</comment>
<keyword evidence="5" id="KW-0472">Membrane</keyword>
<dbReference type="GO" id="GO:0007155">
    <property type="term" value="P:cell adhesion"/>
    <property type="evidence" value="ECO:0007669"/>
    <property type="project" value="InterPro"/>
</dbReference>
<protein>
    <recommendedName>
        <fullName evidence="3">Pilin</fullName>
    </recommendedName>
</protein>
<comment type="caution">
    <text evidence="6">The sequence shown here is derived from an EMBL/GenBank/DDBJ whole genome shotgun (WGS) entry which is preliminary data.</text>
</comment>
<evidence type="ECO:0000256" key="5">
    <source>
        <dbReference type="SAM" id="Phobius"/>
    </source>
</evidence>
<dbReference type="Proteomes" id="UP000263489">
    <property type="component" value="Unassembled WGS sequence"/>
</dbReference>
<evidence type="ECO:0000256" key="4">
    <source>
        <dbReference type="RuleBase" id="RU000389"/>
    </source>
</evidence>
<dbReference type="InterPro" id="IPR012902">
    <property type="entry name" value="N_methyl_site"/>
</dbReference>
<keyword evidence="4" id="KW-0281">Fimbrium</keyword>
<proteinExistence type="inferred from homology"/>
<dbReference type="InterPro" id="IPR045584">
    <property type="entry name" value="Pilin-like"/>
</dbReference>